<feature type="domain" description="Kinesin motor" evidence="8">
    <location>
        <begin position="1"/>
        <end position="136"/>
    </location>
</feature>
<evidence type="ECO:0000256" key="3">
    <source>
        <dbReference type="ARBA" id="ARBA00022741"/>
    </source>
</evidence>
<evidence type="ECO:0000256" key="2">
    <source>
        <dbReference type="ARBA" id="ARBA00022490"/>
    </source>
</evidence>
<dbReference type="EMBL" id="HG674577">
    <property type="protein sequence ID" value="CDJ39675.1"/>
    <property type="molecule type" value="Genomic_DNA"/>
</dbReference>
<dbReference type="GO" id="GO:0007052">
    <property type="term" value="P:mitotic spindle organization"/>
    <property type="evidence" value="ECO:0007669"/>
    <property type="project" value="TreeGrafter"/>
</dbReference>
<dbReference type="GO" id="GO:0051231">
    <property type="term" value="P:spindle elongation"/>
    <property type="evidence" value="ECO:0007669"/>
    <property type="project" value="TreeGrafter"/>
</dbReference>
<sequence length="136" mass="14340">MDGEDPEGDPVLRKHSLQVTDLRGIMPRAVEELFKAIEAKTKPTQGAPQERGPQEGGPQEGGSGGPGSPGGPRRGGGEEGVEVQLTATLVEIYNERIRDLLDPSRGPLAVREAPSGQTVVADATEAPLVCYEQAMQ</sequence>
<dbReference type="InterPro" id="IPR036961">
    <property type="entry name" value="Kinesin_motor_dom_sf"/>
</dbReference>
<reference evidence="9" key="1">
    <citation type="submission" date="2013-10" db="EMBL/GenBank/DDBJ databases">
        <title>Genomic analysis of the causative agents of coccidiosis in chickens.</title>
        <authorList>
            <person name="Reid A.J."/>
            <person name="Blake D."/>
            <person name="Billington K."/>
            <person name="Browne H."/>
            <person name="Dunn M."/>
            <person name="Hung S."/>
            <person name="Kawahara F."/>
            <person name="Miranda-Saavedra D."/>
            <person name="Mourier T."/>
            <person name="Nagra H."/>
            <person name="Otto T.D."/>
            <person name="Rawlings N."/>
            <person name="Sanchez A."/>
            <person name="Sanders M."/>
            <person name="Subramaniam C."/>
            <person name="Tay Y."/>
            <person name="Dear P."/>
            <person name="Doerig C."/>
            <person name="Gruber A."/>
            <person name="Parkinson J."/>
            <person name="Shirley M."/>
            <person name="Wan K.L."/>
            <person name="Berriman M."/>
            <person name="Tomley F."/>
            <person name="Pain A."/>
        </authorList>
    </citation>
    <scope>NUCLEOTIDE SEQUENCE [LARGE SCALE GENOMIC DNA]</scope>
    <source>
        <strain evidence="9">Houghton</strain>
    </source>
</reference>
<gene>
    <name evidence="9" type="ORF">ETH_00041080</name>
</gene>
<keyword evidence="2" id="KW-0963">Cytoplasm</keyword>
<dbReference type="AlphaFoldDB" id="U6KVZ1"/>
<feature type="non-terminal residue" evidence="9">
    <location>
        <position position="136"/>
    </location>
</feature>
<reference evidence="9" key="2">
    <citation type="submission" date="2013-10" db="EMBL/GenBank/DDBJ databases">
        <authorList>
            <person name="Aslett M."/>
        </authorList>
    </citation>
    <scope>NUCLEOTIDE SEQUENCE [LARGE SCALE GENOMIC DNA]</scope>
    <source>
        <strain evidence="9">Houghton</strain>
    </source>
</reference>
<evidence type="ECO:0000313" key="9">
    <source>
        <dbReference type="EMBL" id="CDJ39675.1"/>
    </source>
</evidence>
<dbReference type="GO" id="GO:0007018">
    <property type="term" value="P:microtubule-based movement"/>
    <property type="evidence" value="ECO:0007669"/>
    <property type="project" value="InterPro"/>
</dbReference>
<dbReference type="GO" id="GO:0008017">
    <property type="term" value="F:microtubule binding"/>
    <property type="evidence" value="ECO:0007669"/>
    <property type="project" value="InterPro"/>
</dbReference>
<evidence type="ECO:0000256" key="7">
    <source>
        <dbReference type="SAM" id="MobiDB-lite"/>
    </source>
</evidence>
<keyword evidence="10" id="KW-1185">Reference proteome</keyword>
<keyword evidence="5" id="KW-0175">Coiled coil</keyword>
<dbReference type="PROSITE" id="PS50067">
    <property type="entry name" value="KINESIN_MOTOR_2"/>
    <property type="match status" value="1"/>
</dbReference>
<dbReference type="VEuPathDB" id="ToxoDB:ETH2_0310600"/>
<evidence type="ECO:0000256" key="5">
    <source>
        <dbReference type="ARBA" id="ARBA00023054"/>
    </source>
</evidence>
<comment type="subcellular location">
    <subcellularLocation>
        <location evidence="1">Cytoplasm</location>
    </subcellularLocation>
</comment>
<keyword evidence="4" id="KW-0067">ATP-binding</keyword>
<dbReference type="InterPro" id="IPR001752">
    <property type="entry name" value="Kinesin_motor_dom"/>
</dbReference>
<dbReference type="GO" id="GO:0005524">
    <property type="term" value="F:ATP binding"/>
    <property type="evidence" value="ECO:0007669"/>
    <property type="project" value="UniProtKB-KW"/>
</dbReference>
<evidence type="ECO:0000256" key="1">
    <source>
        <dbReference type="ARBA" id="ARBA00004496"/>
    </source>
</evidence>
<proteinExistence type="inferred from homology"/>
<comment type="caution">
    <text evidence="6">Lacks conserved residue(s) required for the propagation of feature annotation.</text>
</comment>
<dbReference type="Pfam" id="PF00225">
    <property type="entry name" value="Kinesin"/>
    <property type="match status" value="1"/>
</dbReference>
<dbReference type="GO" id="GO:0005875">
    <property type="term" value="C:microtubule associated complex"/>
    <property type="evidence" value="ECO:0007669"/>
    <property type="project" value="TreeGrafter"/>
</dbReference>
<dbReference type="GeneID" id="25257256"/>
<dbReference type="OrthoDB" id="3176171at2759"/>
<dbReference type="InterPro" id="IPR027417">
    <property type="entry name" value="P-loop_NTPase"/>
</dbReference>
<dbReference type="GO" id="GO:0003777">
    <property type="term" value="F:microtubule motor activity"/>
    <property type="evidence" value="ECO:0007669"/>
    <property type="project" value="InterPro"/>
</dbReference>
<dbReference type="Proteomes" id="UP000030747">
    <property type="component" value="Unassembled WGS sequence"/>
</dbReference>
<evidence type="ECO:0000313" key="10">
    <source>
        <dbReference type="Proteomes" id="UP000030747"/>
    </source>
</evidence>
<dbReference type="PANTHER" id="PTHR47969:SF15">
    <property type="entry name" value="CHROMOSOME-ASSOCIATED KINESIN KIF4A-RELATED"/>
    <property type="match status" value="1"/>
</dbReference>
<dbReference type="Gene3D" id="3.40.850.10">
    <property type="entry name" value="Kinesin motor domain"/>
    <property type="match status" value="1"/>
</dbReference>
<evidence type="ECO:0000256" key="6">
    <source>
        <dbReference type="PROSITE-ProRule" id="PRU00283"/>
    </source>
</evidence>
<dbReference type="SUPFAM" id="SSF52540">
    <property type="entry name" value="P-loop containing nucleoside triphosphate hydrolases"/>
    <property type="match status" value="1"/>
</dbReference>
<organism evidence="9 10">
    <name type="scientific">Eimeria tenella</name>
    <name type="common">Coccidian parasite</name>
    <dbReference type="NCBI Taxonomy" id="5802"/>
    <lineage>
        <taxon>Eukaryota</taxon>
        <taxon>Sar</taxon>
        <taxon>Alveolata</taxon>
        <taxon>Apicomplexa</taxon>
        <taxon>Conoidasida</taxon>
        <taxon>Coccidia</taxon>
        <taxon>Eucoccidiorida</taxon>
        <taxon>Eimeriorina</taxon>
        <taxon>Eimeriidae</taxon>
        <taxon>Eimeria</taxon>
    </lineage>
</organism>
<name>U6KVZ1_EIMTE</name>
<accession>U6KVZ1</accession>
<feature type="compositionally biased region" description="Gly residues" evidence="7">
    <location>
        <begin position="54"/>
        <end position="74"/>
    </location>
</feature>
<dbReference type="VEuPathDB" id="ToxoDB:ETH_00041080"/>
<dbReference type="RefSeq" id="XP_013230430.1">
    <property type="nucleotide sequence ID" value="XM_013374976.1"/>
</dbReference>
<dbReference type="GO" id="GO:0005737">
    <property type="term" value="C:cytoplasm"/>
    <property type="evidence" value="ECO:0007669"/>
    <property type="project" value="UniProtKB-SubCell"/>
</dbReference>
<dbReference type="PANTHER" id="PTHR47969">
    <property type="entry name" value="CHROMOSOME-ASSOCIATED KINESIN KIF4A-RELATED"/>
    <property type="match status" value="1"/>
</dbReference>
<dbReference type="InterPro" id="IPR027640">
    <property type="entry name" value="Kinesin-like_fam"/>
</dbReference>
<protein>
    <recommendedName>
        <fullName evidence="8">Kinesin motor domain-containing protein</fullName>
    </recommendedName>
</protein>
<feature type="region of interest" description="Disordered" evidence="7">
    <location>
        <begin position="1"/>
        <end position="83"/>
    </location>
</feature>
<keyword evidence="3" id="KW-0547">Nucleotide-binding</keyword>
<comment type="similarity">
    <text evidence="6">Belongs to the TRAFAC class myosin-kinesin ATPase superfamily. Kinesin family.</text>
</comment>
<evidence type="ECO:0000259" key="8">
    <source>
        <dbReference type="PROSITE" id="PS50067"/>
    </source>
</evidence>
<feature type="compositionally biased region" description="Basic and acidic residues" evidence="7">
    <location>
        <begin position="29"/>
        <end position="41"/>
    </location>
</feature>
<evidence type="ECO:0000256" key="4">
    <source>
        <dbReference type="ARBA" id="ARBA00022840"/>
    </source>
</evidence>